<evidence type="ECO:0000313" key="2">
    <source>
        <dbReference type="Proteomes" id="UP000593567"/>
    </source>
</evidence>
<keyword evidence="2" id="KW-1185">Reference proteome</keyword>
<dbReference type="AlphaFoldDB" id="A0A7J7KS81"/>
<gene>
    <name evidence="1" type="ORF">EB796_000716</name>
</gene>
<dbReference type="OrthoDB" id="3213154at2759"/>
<dbReference type="EMBL" id="VXIV02000090">
    <property type="protein sequence ID" value="KAF6040999.1"/>
    <property type="molecule type" value="Genomic_DNA"/>
</dbReference>
<name>A0A7J7KS81_BUGNE</name>
<evidence type="ECO:0000313" key="1">
    <source>
        <dbReference type="EMBL" id="KAF6040999.1"/>
    </source>
</evidence>
<reference evidence="1" key="1">
    <citation type="submission" date="2020-06" db="EMBL/GenBank/DDBJ databases">
        <title>Draft genome of Bugula neritina, a colonial animal packing powerful symbionts and potential medicines.</title>
        <authorList>
            <person name="Rayko M."/>
        </authorList>
    </citation>
    <scope>NUCLEOTIDE SEQUENCE [LARGE SCALE GENOMIC DNA]</scope>
    <source>
        <strain evidence="1">Kwan_BN1</strain>
    </source>
</reference>
<accession>A0A7J7KS81</accession>
<proteinExistence type="predicted"/>
<dbReference type="Proteomes" id="UP000593567">
    <property type="component" value="Unassembled WGS sequence"/>
</dbReference>
<protein>
    <submittedName>
        <fullName evidence="1">Uncharacterized protein</fullName>
    </submittedName>
</protein>
<sequence>MVSKIYSQEKKCFRQKKMAFHREAGRTIVTYNHERELYIKTSDFIDELKYYESTIPNTGPCLYVKEVEF</sequence>
<comment type="caution">
    <text evidence="1">The sequence shown here is derived from an EMBL/GenBank/DDBJ whole genome shotgun (WGS) entry which is preliminary data.</text>
</comment>
<organism evidence="1 2">
    <name type="scientific">Bugula neritina</name>
    <name type="common">Brown bryozoan</name>
    <name type="synonym">Sertularia neritina</name>
    <dbReference type="NCBI Taxonomy" id="10212"/>
    <lineage>
        <taxon>Eukaryota</taxon>
        <taxon>Metazoa</taxon>
        <taxon>Spiralia</taxon>
        <taxon>Lophotrochozoa</taxon>
        <taxon>Bryozoa</taxon>
        <taxon>Gymnolaemata</taxon>
        <taxon>Cheilostomatida</taxon>
        <taxon>Flustrina</taxon>
        <taxon>Buguloidea</taxon>
        <taxon>Bugulidae</taxon>
        <taxon>Bugula</taxon>
    </lineage>
</organism>